<evidence type="ECO:0000256" key="1">
    <source>
        <dbReference type="SAM" id="SignalP"/>
    </source>
</evidence>
<dbReference type="SUPFAM" id="SSF55166">
    <property type="entry name" value="Hedgehog/DD-peptidase"/>
    <property type="match status" value="1"/>
</dbReference>
<dbReference type="Gene3D" id="3.30.1380.10">
    <property type="match status" value="1"/>
</dbReference>
<dbReference type="RefSeq" id="WP_067762579.1">
    <property type="nucleotide sequence ID" value="NZ_JBOINS010000073.1"/>
</dbReference>
<dbReference type="InterPro" id="IPR009045">
    <property type="entry name" value="Zn_M74/Hedgehog-like"/>
</dbReference>
<comment type="caution">
    <text evidence="2">The sequence shown here is derived from an EMBL/GenBank/DDBJ whole genome shotgun (WGS) entry which is preliminary data.</text>
</comment>
<evidence type="ECO:0000313" key="2">
    <source>
        <dbReference type="EMBL" id="OBX29619.1"/>
    </source>
</evidence>
<organism evidence="2 3">
    <name type="scientific">Acinetobacter gandensis</name>
    <dbReference type="NCBI Taxonomy" id="1443941"/>
    <lineage>
        <taxon>Bacteria</taxon>
        <taxon>Pseudomonadati</taxon>
        <taxon>Pseudomonadota</taxon>
        <taxon>Gammaproteobacteria</taxon>
        <taxon>Moraxellales</taxon>
        <taxon>Moraxellaceae</taxon>
        <taxon>Acinetobacter</taxon>
    </lineage>
</organism>
<proteinExistence type="predicted"/>
<dbReference type="STRING" id="1443941.A9J31_13095"/>
<dbReference type="AlphaFoldDB" id="A0A1A7RDM4"/>
<feature type="signal peptide" evidence="1">
    <location>
        <begin position="1"/>
        <end position="19"/>
    </location>
</feature>
<accession>A0A1A7RDM4</accession>
<name>A0A1A7RDM4_9GAMM</name>
<keyword evidence="1" id="KW-0732">Signal</keyword>
<protein>
    <submittedName>
        <fullName evidence="2">Peptidase M15</fullName>
    </submittedName>
</protein>
<dbReference type="OrthoDB" id="6695647at2"/>
<keyword evidence="3" id="KW-1185">Reference proteome</keyword>
<gene>
    <name evidence="2" type="ORF">A9J31_13095</name>
</gene>
<reference evidence="3" key="1">
    <citation type="submission" date="2016-06" db="EMBL/GenBank/DDBJ databases">
        <authorList>
            <person name="Radolfova-Krizova L."/>
            <person name="Nemec A."/>
        </authorList>
    </citation>
    <scope>NUCLEOTIDE SEQUENCE [LARGE SCALE GENOMIC DNA]</scope>
    <source>
        <strain evidence="3">ANC 4275</strain>
    </source>
</reference>
<dbReference type="PROSITE" id="PS51257">
    <property type="entry name" value="PROKAR_LIPOPROTEIN"/>
    <property type="match status" value="1"/>
</dbReference>
<evidence type="ECO:0000313" key="3">
    <source>
        <dbReference type="Proteomes" id="UP000185753"/>
    </source>
</evidence>
<dbReference type="EMBL" id="LZDS01000005">
    <property type="protein sequence ID" value="OBX29619.1"/>
    <property type="molecule type" value="Genomic_DNA"/>
</dbReference>
<dbReference type="Proteomes" id="UP000185753">
    <property type="component" value="Unassembled WGS sequence"/>
</dbReference>
<feature type="chain" id="PRO_5008360795" evidence="1">
    <location>
        <begin position="20"/>
        <end position="240"/>
    </location>
</feature>
<sequence length="240" mass="27496">MKHLIKGLLSVAIFPLVFIGCTSTPQKQGHTITTHDGKRIYIPQEKVSTVRQSQPKVVPYAYNSWVASVDNLRKVRDYEVFLERNGVGNIIPSFELMRTARDWQKCGRSEYMVPNRELWANQISTLRVFKYLVAANILTDFEVTSVYRDLPLNQCAGGANSSRHLFNSAIDFRIGPVYPQPEDYAYIENTKFRLCQFWAQHGQSLNMGLGLYSSGQIHIDTQGYRTWGPDLSRRSSMCNY</sequence>